<organism evidence="4 5">
    <name type="scientific">Candidatus Thermofonsia Clade 1 bacterium</name>
    <dbReference type="NCBI Taxonomy" id="2364210"/>
    <lineage>
        <taxon>Bacteria</taxon>
        <taxon>Bacillati</taxon>
        <taxon>Chloroflexota</taxon>
        <taxon>Candidatus Thermofontia</taxon>
        <taxon>Candidatus Thermofonsia Clade 1</taxon>
    </lineage>
</organism>
<dbReference type="Pfam" id="PF04012">
    <property type="entry name" value="PspA_IM30"/>
    <property type="match status" value="1"/>
</dbReference>
<sequence length="227" mass="25550">MESEPSVMSDLLEKLNVLLRASLSSLIPSGSERPSSALLTPEKLGTPKEVDREIVALRKQLSDAIAQQEALQARIEDMERQITEYVRQADAALQADDEPRARYLILQKQRLEQRVRTQSENLRRYRDAAAELMEQVNRLETLVAEARRAAEIRAAEPIEPPAPESLHSRTLPLADVLRSVRERFEETLATRAKPPVEDLPPAATPSPKPIADDDDLARRRARLSLPE</sequence>
<comment type="caution">
    <text evidence="4">The sequence shown here is derived from an EMBL/GenBank/DDBJ whole genome shotgun (WGS) entry which is preliminary data.</text>
</comment>
<feature type="coiled-coil region" evidence="2">
    <location>
        <begin position="54"/>
        <end position="149"/>
    </location>
</feature>
<dbReference type="InterPro" id="IPR007157">
    <property type="entry name" value="PspA_VIPP1"/>
</dbReference>
<dbReference type="EMBL" id="PGTM01000232">
    <property type="protein sequence ID" value="PJF34973.1"/>
    <property type="molecule type" value="Genomic_DNA"/>
</dbReference>
<evidence type="ECO:0000313" key="4">
    <source>
        <dbReference type="EMBL" id="PJF34973.1"/>
    </source>
</evidence>
<name>A0A2M8PBQ0_9CHLR</name>
<evidence type="ECO:0000313" key="5">
    <source>
        <dbReference type="Proteomes" id="UP000229681"/>
    </source>
</evidence>
<gene>
    <name evidence="4" type="ORF">CUN49_12945</name>
</gene>
<proteinExistence type="inferred from homology"/>
<evidence type="ECO:0008006" key="6">
    <source>
        <dbReference type="Google" id="ProtNLM"/>
    </source>
</evidence>
<evidence type="ECO:0000256" key="3">
    <source>
        <dbReference type="SAM" id="MobiDB-lite"/>
    </source>
</evidence>
<dbReference type="Proteomes" id="UP000229681">
    <property type="component" value="Unassembled WGS sequence"/>
</dbReference>
<accession>A0A2M8PBQ0</accession>
<feature type="region of interest" description="Disordered" evidence="3">
    <location>
        <begin position="188"/>
        <end position="227"/>
    </location>
</feature>
<evidence type="ECO:0000256" key="2">
    <source>
        <dbReference type="SAM" id="Coils"/>
    </source>
</evidence>
<evidence type="ECO:0000256" key="1">
    <source>
        <dbReference type="ARBA" id="ARBA00043985"/>
    </source>
</evidence>
<keyword evidence="2" id="KW-0175">Coiled coil</keyword>
<comment type="similarity">
    <text evidence="1">Belongs to the PspA/Vipp/IM30 family.</text>
</comment>
<dbReference type="AlphaFoldDB" id="A0A2M8PBQ0"/>
<reference evidence="4 5" key="1">
    <citation type="submission" date="2017-11" db="EMBL/GenBank/DDBJ databases">
        <title>Evolution of Phototrophy in the Chloroflexi Phylum Driven by Horizontal Gene Transfer.</title>
        <authorList>
            <person name="Ward L.M."/>
            <person name="Hemp J."/>
            <person name="Shih P.M."/>
            <person name="Mcglynn S.E."/>
            <person name="Fischer W."/>
        </authorList>
    </citation>
    <scope>NUCLEOTIDE SEQUENCE [LARGE SCALE GENOMIC DNA]</scope>
    <source>
        <strain evidence="4">JP3_13</strain>
    </source>
</reference>
<protein>
    <recommendedName>
        <fullName evidence="6">PspA/IM30 family protein</fullName>
    </recommendedName>
</protein>